<reference evidence="11 12" key="1">
    <citation type="submission" date="2015-07" db="EMBL/GenBank/DDBJ databases">
        <title>Comparative genomics of the Sigatoka disease complex on banana suggests a link between parallel evolutionary changes in Pseudocercospora fijiensis and Pseudocercospora eumusae and increased virulence on the banana host.</title>
        <authorList>
            <person name="Chang T.-C."/>
            <person name="Salvucci A."/>
            <person name="Crous P.W."/>
            <person name="Stergiopoulos I."/>
        </authorList>
    </citation>
    <scope>NUCLEOTIDE SEQUENCE [LARGE SCALE GENOMIC DNA]</scope>
    <source>
        <strain evidence="11 12">CBS 114824</strain>
    </source>
</reference>
<feature type="binding site" evidence="8">
    <location>
        <position position="115"/>
    </location>
    <ligand>
        <name>Zn(2+)</name>
        <dbReference type="ChEBI" id="CHEBI:29105"/>
        <label>1</label>
    </ligand>
</feature>
<evidence type="ECO:0000256" key="3">
    <source>
        <dbReference type="ARBA" id="ARBA00022723"/>
    </source>
</evidence>
<evidence type="ECO:0000256" key="5">
    <source>
        <dbReference type="ARBA" id="ARBA00022833"/>
    </source>
</evidence>
<feature type="binding site" evidence="8">
    <location>
        <position position="109"/>
    </location>
    <ligand>
        <name>Zn(2+)</name>
        <dbReference type="ChEBI" id="CHEBI:29105"/>
        <label>2</label>
    </ligand>
</feature>
<keyword evidence="4" id="KW-0863">Zinc-finger</keyword>
<dbReference type="Proteomes" id="UP000070133">
    <property type="component" value="Unassembled WGS sequence"/>
</dbReference>
<comment type="caution">
    <text evidence="11">The sequence shown here is derived from an EMBL/GenBank/DDBJ whole genome shotgun (WGS) entry which is preliminary data.</text>
</comment>
<feature type="binding site" evidence="8">
    <location>
        <position position="133"/>
    </location>
    <ligand>
        <name>Zn(2+)</name>
        <dbReference type="ChEBI" id="CHEBI:29105"/>
        <label>2</label>
    </ligand>
</feature>
<dbReference type="InterPro" id="IPR028651">
    <property type="entry name" value="ING_fam"/>
</dbReference>
<dbReference type="Gene3D" id="3.30.40.10">
    <property type="entry name" value="Zinc/RING finger domain, C3HC4 (zinc finger)"/>
    <property type="match status" value="1"/>
</dbReference>
<keyword evidence="3 8" id="KW-0479">Metal-binding</keyword>
<keyword evidence="7" id="KW-0539">Nucleus</keyword>
<feature type="domain" description="Zinc finger PHD-type" evidence="10">
    <location>
        <begin position="83"/>
        <end position="137"/>
    </location>
</feature>
<evidence type="ECO:0000256" key="7">
    <source>
        <dbReference type="ARBA" id="ARBA00023242"/>
    </source>
</evidence>
<evidence type="ECO:0000313" key="11">
    <source>
        <dbReference type="EMBL" id="KXS99117.1"/>
    </source>
</evidence>
<evidence type="ECO:0000256" key="8">
    <source>
        <dbReference type="PIRSR" id="PIRSR628651-51"/>
    </source>
</evidence>
<feature type="region of interest" description="Disordered" evidence="9">
    <location>
        <begin position="1"/>
        <end position="20"/>
    </location>
</feature>
<dbReference type="GO" id="GO:0000785">
    <property type="term" value="C:chromatin"/>
    <property type="evidence" value="ECO:0007669"/>
    <property type="project" value="UniProtKB-ARBA"/>
</dbReference>
<evidence type="ECO:0000256" key="6">
    <source>
        <dbReference type="ARBA" id="ARBA00022853"/>
    </source>
</evidence>
<organism evidence="11 12">
    <name type="scientific">Pseudocercospora eumusae</name>
    <dbReference type="NCBI Taxonomy" id="321146"/>
    <lineage>
        <taxon>Eukaryota</taxon>
        <taxon>Fungi</taxon>
        <taxon>Dikarya</taxon>
        <taxon>Ascomycota</taxon>
        <taxon>Pezizomycotina</taxon>
        <taxon>Dothideomycetes</taxon>
        <taxon>Dothideomycetidae</taxon>
        <taxon>Mycosphaerellales</taxon>
        <taxon>Mycosphaerellaceae</taxon>
        <taxon>Pseudocercospora</taxon>
    </lineage>
</organism>
<dbReference type="InterPro" id="IPR013083">
    <property type="entry name" value="Znf_RING/FYVE/PHD"/>
</dbReference>
<evidence type="ECO:0000256" key="1">
    <source>
        <dbReference type="ARBA" id="ARBA00004123"/>
    </source>
</evidence>
<dbReference type="EMBL" id="LFZN01000099">
    <property type="protein sequence ID" value="KXS99117.1"/>
    <property type="molecule type" value="Genomic_DNA"/>
</dbReference>
<dbReference type="SMART" id="SM00249">
    <property type="entry name" value="PHD"/>
    <property type="match status" value="1"/>
</dbReference>
<protein>
    <recommendedName>
        <fullName evidence="10">Zinc finger PHD-type domain-containing protein</fullName>
    </recommendedName>
</protein>
<keyword evidence="5 8" id="KW-0862">Zinc</keyword>
<evidence type="ECO:0000256" key="2">
    <source>
        <dbReference type="ARBA" id="ARBA00010210"/>
    </source>
</evidence>
<dbReference type="InterPro" id="IPR019786">
    <property type="entry name" value="Zinc_finger_PHD-type_CS"/>
</dbReference>
<sequence length="217" mass="24952">MARTKRPFRDLDRDRDLSARRASKVQTLQTQLLASDPQSHVSVSPLAPRTPVARTADDTRQALFAVGYRSPGEISSDEAPLTLCTCNITVEAHQEVDLETMIRCGNRKCKKMWFHLHCVGLPDHPPIRLGWMCPECHQKYGVVSGTKGLWDFRAKEGDEGGKKVIREYFREEERKEKERRERERERLRERFWREEVGESDVDVDVEGEGEGEGEEVG</sequence>
<evidence type="ECO:0000256" key="9">
    <source>
        <dbReference type="SAM" id="MobiDB-lite"/>
    </source>
</evidence>
<feature type="binding site" evidence="8">
    <location>
        <position position="118"/>
    </location>
    <ligand>
        <name>Zn(2+)</name>
        <dbReference type="ChEBI" id="CHEBI:29105"/>
        <label>1</label>
    </ligand>
</feature>
<feature type="region of interest" description="Disordered" evidence="9">
    <location>
        <begin position="198"/>
        <end position="217"/>
    </location>
</feature>
<dbReference type="PROSITE" id="PS01359">
    <property type="entry name" value="ZF_PHD_1"/>
    <property type="match status" value="1"/>
</dbReference>
<name>A0A139H9J8_9PEZI</name>
<feature type="binding site" evidence="8">
    <location>
        <position position="84"/>
    </location>
    <ligand>
        <name>Zn(2+)</name>
        <dbReference type="ChEBI" id="CHEBI:29105"/>
        <label>1</label>
    </ligand>
</feature>
<keyword evidence="12" id="KW-1185">Reference proteome</keyword>
<dbReference type="PANTHER" id="PTHR10333:SF42">
    <property type="entry name" value="INHIBITOR OF GROWTH PROTEIN 5"/>
    <property type="match status" value="1"/>
</dbReference>
<dbReference type="STRING" id="321146.A0A139H9J8"/>
<dbReference type="OrthoDB" id="3649705at2759"/>
<feature type="compositionally biased region" description="Basic and acidic residues" evidence="9">
    <location>
        <begin position="7"/>
        <end position="19"/>
    </location>
</feature>
<accession>A0A139H9J8</accession>
<gene>
    <name evidence="11" type="ORF">AC578_3512</name>
</gene>
<evidence type="ECO:0000256" key="4">
    <source>
        <dbReference type="ARBA" id="ARBA00022771"/>
    </source>
</evidence>
<comment type="subcellular location">
    <subcellularLocation>
        <location evidence="1">Nucleus</location>
    </subcellularLocation>
</comment>
<comment type="similarity">
    <text evidence="2">Belongs to the ING family.</text>
</comment>
<evidence type="ECO:0000259" key="10">
    <source>
        <dbReference type="SMART" id="SM00249"/>
    </source>
</evidence>
<dbReference type="InterPro" id="IPR001965">
    <property type="entry name" value="Znf_PHD"/>
</dbReference>
<feature type="binding site" evidence="8">
    <location>
        <position position="136"/>
    </location>
    <ligand>
        <name>Zn(2+)</name>
        <dbReference type="ChEBI" id="CHEBI:29105"/>
        <label>2</label>
    </ligand>
</feature>
<dbReference type="PANTHER" id="PTHR10333">
    <property type="entry name" value="INHIBITOR OF GROWTH PROTEIN"/>
    <property type="match status" value="1"/>
</dbReference>
<feature type="binding site" evidence="8">
    <location>
        <position position="86"/>
    </location>
    <ligand>
        <name>Zn(2+)</name>
        <dbReference type="ChEBI" id="CHEBI:29105"/>
        <label>1</label>
    </ligand>
</feature>
<dbReference type="SUPFAM" id="SSF57903">
    <property type="entry name" value="FYVE/PHD zinc finger"/>
    <property type="match status" value="1"/>
</dbReference>
<dbReference type="GO" id="GO:0008270">
    <property type="term" value="F:zinc ion binding"/>
    <property type="evidence" value="ECO:0007669"/>
    <property type="project" value="UniProtKB-KW"/>
</dbReference>
<keyword evidence="6" id="KW-0156">Chromatin regulator</keyword>
<proteinExistence type="inferred from homology"/>
<feature type="binding site" evidence="8">
    <location>
        <position position="104"/>
    </location>
    <ligand>
        <name>Zn(2+)</name>
        <dbReference type="ChEBI" id="CHEBI:29105"/>
        <label>2</label>
    </ligand>
</feature>
<dbReference type="GO" id="GO:0005634">
    <property type="term" value="C:nucleus"/>
    <property type="evidence" value="ECO:0007669"/>
    <property type="project" value="UniProtKB-SubCell"/>
</dbReference>
<dbReference type="InterPro" id="IPR011011">
    <property type="entry name" value="Znf_FYVE_PHD"/>
</dbReference>
<evidence type="ECO:0000313" key="12">
    <source>
        <dbReference type="Proteomes" id="UP000070133"/>
    </source>
</evidence>
<dbReference type="AlphaFoldDB" id="A0A139H9J8"/>
<dbReference type="GO" id="GO:0006325">
    <property type="term" value="P:chromatin organization"/>
    <property type="evidence" value="ECO:0007669"/>
    <property type="project" value="UniProtKB-KW"/>
</dbReference>